<accession>A0A142G269</accession>
<keyword evidence="11" id="KW-0175">Coiled coil</keyword>
<evidence type="ECO:0000256" key="5">
    <source>
        <dbReference type="ARBA" id="ARBA00022656"/>
    </source>
</evidence>
<dbReference type="EMBL" id="VSED01000019">
    <property type="protein sequence ID" value="TYA38676.1"/>
    <property type="molecule type" value="Genomic_DNA"/>
</dbReference>
<keyword evidence="13" id="KW-1133">Transmembrane helix</keyword>
<dbReference type="Pfam" id="PF00353">
    <property type="entry name" value="HemolysinCabind"/>
    <property type="match status" value="2"/>
</dbReference>
<feature type="region of interest" description="Disordered" evidence="12">
    <location>
        <begin position="989"/>
        <end position="1010"/>
    </location>
</feature>
<dbReference type="PROSITE" id="PS00330">
    <property type="entry name" value="HEMOLYSIN_CALCIUM"/>
    <property type="match status" value="2"/>
</dbReference>
<dbReference type="Proteomes" id="UP000323012">
    <property type="component" value="Unassembled WGS sequence"/>
</dbReference>
<dbReference type="InterPro" id="IPR001343">
    <property type="entry name" value="Hemolysn_Ca-bd"/>
</dbReference>
<evidence type="ECO:0000256" key="1">
    <source>
        <dbReference type="ARBA" id="ARBA00004370"/>
    </source>
</evidence>
<dbReference type="PRINTS" id="PR01488">
    <property type="entry name" value="RTXTOXINA"/>
</dbReference>
<reference evidence="17 20" key="3">
    <citation type="submission" date="2019-08" db="EMBL/GenBank/DDBJ databases">
        <title>Whole genome sequencing of Aggregatibacter actinomycetemcomitans cultured from blood stream infections in Denmark reveals a novel phylogenetic lineage expressing serotype a membrane O polysaccharide.</title>
        <authorList>
            <person name="Nedergaard S."/>
            <person name="Kobel C.M."/>
            <person name="Nielsen M.B."/>
            <person name="Moeller R.T."/>
            <person name="Jensen A.B."/>
            <person name="Noerskov-Lauritsen N."/>
        </authorList>
    </citation>
    <scope>NUCLEOTIDE SEQUENCE [LARGE SCALE GENOMIC DNA]</scope>
    <source>
        <strain evidence="17 20">PN_563</strain>
    </source>
</reference>
<name>A0A142G269_AGGAC</name>
<keyword evidence="10 13" id="KW-0472">Membrane</keyword>
<sequence>MATTTLLNTKQQAAQFANSVADRAKENIDAAKEQLQKALDKLGKTGKKLTLYIPKNYKKGNGLTALIKAAQKLGIEVYHEGKDGPALTNGILNTGKKLLGLTERGLTLFAPELDKWIQGNKHLSNSVGSTGNLTKAIDKVQSVLGTLQAFLNTAFSGMDLDALIKARQNGKNVTDVQLAKASLNLINELIGTISSITNNVDTFSKQLNKLGEALGQVKHFGSFGDKLKNLPKLGNLGKGLGALSGVLSAISAALLLANKDADTATKAAAAAELTNKVLGNIGKAITQYLIAQRAAAGLSTTGPVAGLIASVVSLAISPLSFLGIAKQFDRARMLEEYSKRFKKFGYNGDSLLGQFYKNTGIADAAITTINTVLSAIAAGVGAASAGSLVGAPIGLLVSAITSLISGILDASKQAVFEHIANQLADKIKAWENKYGKNYFENGYDARHSAFLEDSLKLFNELREKYKTENILSITQQGWDQRIGELAGITRNGDRIQSGKAYVDYLKKGEELAKHSDKFTKQILDPIKGNIDLSGIKGSTTLTFLNPLLTAGKEERKTRQSGKYEFITELKVKGRTDWKVKGVPNSNGVYDFSNLIQHAVTRDNKVLEARLIANLGAKDDYVFVGSGSTIVNAGDGYDVVDYSKGRTGALTIDGRNATKAGQYKVERDLSGTQVLQETVSKQETKRGKVTDLLEYRNYKLDYYYTNKGFKAHDELNSVEEIIGSKLRDHFYGSRFNDVFHGHDGDDVIYGYDGDDRLYGDNGNDEIHGGKGNDKLYGGAGNDRLFGEYGNNYLDGGEGDDHLEGGNGSDILRGGSGNDKLFGNQGDDLLDGGKGDDQLAGGEGNDIYVYRKEYGHHTITEHSGDKDKLSLANINLKEVSFERNGNDLLLKTNNRTAVTFKGWFNKPNSSAGLNEYQRKLLEYAPEKDRARLKRQFELQRGKVDKSLNNKVEEIIGKDGERITSQDIDNLLDKSGNKKTISPQELAGLIKNKGKSSSLMSSSRSSSMLTQKSGLSNDISRMISATSGFGSSGKALSASPLQTNNNFNSYANSLATTA</sequence>
<organism evidence="17 20">
    <name type="scientific">Aggregatibacter actinomycetemcomitans</name>
    <name type="common">Actinobacillus actinomycetemcomitans</name>
    <name type="synonym">Haemophilus actinomycetemcomitans</name>
    <dbReference type="NCBI Taxonomy" id="714"/>
    <lineage>
        <taxon>Bacteria</taxon>
        <taxon>Pseudomonadati</taxon>
        <taxon>Pseudomonadota</taxon>
        <taxon>Gammaproteobacteria</taxon>
        <taxon>Pasteurellales</taxon>
        <taxon>Pasteurellaceae</taxon>
        <taxon>Aggregatibacter</taxon>
    </lineage>
</organism>
<dbReference type="PANTHER" id="PTHR38340:SF1">
    <property type="entry name" value="S-LAYER PROTEIN"/>
    <property type="match status" value="1"/>
</dbReference>
<dbReference type="KEGG" id="aact:ACT75_09605"/>
<evidence type="ECO:0000256" key="11">
    <source>
        <dbReference type="SAM" id="Coils"/>
    </source>
</evidence>
<dbReference type="EMBL" id="PCGW01000017">
    <property type="protein sequence ID" value="PHO20118.1"/>
    <property type="molecule type" value="Genomic_DNA"/>
</dbReference>
<dbReference type="InterPro" id="IPR050557">
    <property type="entry name" value="RTX_toxin/Mannuronan_C5-epim"/>
</dbReference>
<dbReference type="GO" id="GO:0016020">
    <property type="term" value="C:membrane"/>
    <property type="evidence" value="ECO:0007669"/>
    <property type="project" value="UniProtKB-SubCell"/>
</dbReference>
<keyword evidence="4" id="KW-0964">Secreted</keyword>
<keyword evidence="7" id="KW-0106">Calcium</keyword>
<gene>
    <name evidence="17" type="primary">ltxA</name>
    <name evidence="15" type="ORF">ACT75_09605</name>
    <name evidence="16" type="ORF">CQR80_08730</name>
    <name evidence="17" type="ORF">FXB79_07635</name>
</gene>
<keyword evidence="19" id="KW-1185">Reference proteome</keyword>
<evidence type="ECO:0000256" key="4">
    <source>
        <dbReference type="ARBA" id="ARBA00022525"/>
    </source>
</evidence>
<dbReference type="Gene3D" id="2.150.10.10">
    <property type="entry name" value="Serralysin-like metalloprotease, C-terminal"/>
    <property type="match status" value="2"/>
</dbReference>
<evidence type="ECO:0000259" key="14">
    <source>
        <dbReference type="Pfam" id="PF02382"/>
    </source>
</evidence>
<proteinExistence type="inferred from homology"/>
<keyword evidence="13" id="KW-0812">Transmembrane</keyword>
<feature type="compositionally biased region" description="Low complexity" evidence="12">
    <location>
        <begin position="993"/>
        <end position="1006"/>
    </location>
</feature>
<feature type="coiled-coil region" evidence="11">
    <location>
        <begin position="14"/>
        <end position="48"/>
    </location>
</feature>
<dbReference type="SMR" id="A0A142G269"/>
<dbReference type="GO" id="GO:0031640">
    <property type="term" value="P:killing of cells of another organism"/>
    <property type="evidence" value="ECO:0007669"/>
    <property type="project" value="UniProtKB-KW"/>
</dbReference>
<evidence type="ECO:0000256" key="12">
    <source>
        <dbReference type="SAM" id="MobiDB-lite"/>
    </source>
</evidence>
<reference evidence="15 18" key="1">
    <citation type="submission" date="2015-10" db="EMBL/GenBank/DDBJ databases">
        <title>Tn-seq of a polymicrobial infection.</title>
        <authorList>
            <person name="Stacy A."/>
            <person name="Rumbaugh K.P."/>
            <person name="Whiteley M."/>
        </authorList>
    </citation>
    <scope>NUCLEOTIDE SEQUENCE [LARGE SCALE GENOMIC DNA]</scope>
    <source>
        <strain evidence="15 18">624</strain>
    </source>
</reference>
<dbReference type="OMA" id="RQNYGHH"/>
<keyword evidence="6" id="KW-0677">Repeat</keyword>
<evidence type="ECO:0000256" key="10">
    <source>
        <dbReference type="ARBA" id="ARBA00023136"/>
    </source>
</evidence>
<dbReference type="AlphaFoldDB" id="A0A142G269"/>
<evidence type="ECO:0000313" key="17">
    <source>
        <dbReference type="EMBL" id="TYA38676.1"/>
    </source>
</evidence>
<evidence type="ECO:0000313" key="15">
    <source>
        <dbReference type="EMBL" id="AMQ94749.1"/>
    </source>
</evidence>
<dbReference type="PANTHER" id="PTHR38340">
    <property type="entry name" value="S-LAYER PROTEIN"/>
    <property type="match status" value="1"/>
</dbReference>
<reference evidence="16 19" key="2">
    <citation type="submission" date="2017-10" db="EMBL/GenBank/DDBJ databases">
        <title>Draft genome sequences of Aggregatibacter actinomycetemcomitans strains 310a and 310b.</title>
        <authorList>
            <person name="May A.C."/>
            <person name="Ohta H."/>
            <person name="Maeda H."/>
            <person name="Kokeguchi S."/>
            <person name="Cugini C."/>
        </authorList>
    </citation>
    <scope>NUCLEOTIDE SEQUENCE [LARGE SCALE GENOMIC DNA]</scope>
    <source>
        <strain evidence="16 19">310b</strain>
    </source>
</reference>
<dbReference type="GO" id="GO:0090729">
    <property type="term" value="F:toxin activity"/>
    <property type="evidence" value="ECO:0007669"/>
    <property type="project" value="UniProtKB-KW"/>
</dbReference>
<keyword evidence="9" id="KW-0843">Virulence</keyword>
<evidence type="ECO:0000313" key="16">
    <source>
        <dbReference type="EMBL" id="PHO20118.1"/>
    </source>
</evidence>
<dbReference type="RefSeq" id="WP_005537925.1">
    <property type="nucleotide sequence ID" value="NZ_CP012959.1"/>
</dbReference>
<keyword evidence="8" id="KW-0204">Cytolysis</keyword>
<dbReference type="EMBL" id="CP012959">
    <property type="protein sequence ID" value="AMQ94749.1"/>
    <property type="molecule type" value="Genomic_DNA"/>
</dbReference>
<evidence type="ECO:0000256" key="3">
    <source>
        <dbReference type="ARBA" id="ARBA00005918"/>
    </source>
</evidence>
<comment type="subcellular location">
    <subcellularLocation>
        <location evidence="1">Membrane</location>
    </subcellularLocation>
    <subcellularLocation>
        <location evidence="2">Secreted</location>
    </subcellularLocation>
</comment>
<evidence type="ECO:0000313" key="18">
    <source>
        <dbReference type="Proteomes" id="UP000072236"/>
    </source>
</evidence>
<evidence type="ECO:0000256" key="9">
    <source>
        <dbReference type="ARBA" id="ARBA00023026"/>
    </source>
</evidence>
<dbReference type="Proteomes" id="UP000226080">
    <property type="component" value="Unassembled WGS sequence"/>
</dbReference>
<dbReference type="InterPro" id="IPR011049">
    <property type="entry name" value="Serralysin-like_metalloprot_C"/>
</dbReference>
<evidence type="ECO:0000256" key="7">
    <source>
        <dbReference type="ARBA" id="ARBA00022837"/>
    </source>
</evidence>
<dbReference type="GO" id="GO:0015267">
    <property type="term" value="F:channel activity"/>
    <property type="evidence" value="ECO:0007669"/>
    <property type="project" value="InterPro"/>
</dbReference>
<dbReference type="InterPro" id="IPR018504">
    <property type="entry name" value="RTX_pore_form"/>
</dbReference>
<dbReference type="GO" id="GO:0005576">
    <property type="term" value="C:extracellular region"/>
    <property type="evidence" value="ECO:0007669"/>
    <property type="project" value="UniProtKB-SubCell"/>
</dbReference>
<keyword evidence="5" id="KW-0800">Toxin</keyword>
<evidence type="ECO:0000256" key="2">
    <source>
        <dbReference type="ARBA" id="ARBA00004613"/>
    </source>
</evidence>
<dbReference type="NCBIfam" id="NF033943">
    <property type="entry name" value="RTX_toxin"/>
    <property type="match status" value="1"/>
</dbReference>
<feature type="region of interest" description="Disordered" evidence="12">
    <location>
        <begin position="795"/>
        <end position="815"/>
    </location>
</feature>
<protein>
    <submittedName>
        <fullName evidence="15">Hemolysin</fullName>
    </submittedName>
    <submittedName>
        <fullName evidence="17">RTX family leukotoxin LtxA</fullName>
    </submittedName>
</protein>
<evidence type="ECO:0000256" key="6">
    <source>
        <dbReference type="ARBA" id="ARBA00022737"/>
    </source>
</evidence>
<dbReference type="OrthoDB" id="5664974at2"/>
<dbReference type="PRINTS" id="PR00313">
    <property type="entry name" value="CABNDNGRPT"/>
</dbReference>
<dbReference type="SUPFAM" id="SSF51120">
    <property type="entry name" value="beta-Roll"/>
    <property type="match status" value="2"/>
</dbReference>
<evidence type="ECO:0000256" key="13">
    <source>
        <dbReference type="SAM" id="Phobius"/>
    </source>
</evidence>
<dbReference type="Proteomes" id="UP000072236">
    <property type="component" value="Chromosome"/>
</dbReference>
<feature type="transmembrane region" description="Helical" evidence="13">
    <location>
        <begin position="304"/>
        <end position="325"/>
    </location>
</feature>
<feature type="domain" description="RTX pore-forming" evidence="14">
    <location>
        <begin position="290"/>
        <end position="598"/>
    </location>
</feature>
<evidence type="ECO:0000313" key="20">
    <source>
        <dbReference type="Proteomes" id="UP000323012"/>
    </source>
</evidence>
<comment type="similarity">
    <text evidence="3">Belongs to the RTX prokaryotic toxin (TC 1.C.11) family.</text>
</comment>
<dbReference type="InterPro" id="IPR018511">
    <property type="entry name" value="Hemolysin-typ_Ca-bd_CS"/>
</dbReference>
<dbReference type="InterPro" id="IPR003995">
    <property type="entry name" value="RTX_toxin_determinant-A"/>
</dbReference>
<dbReference type="GO" id="GO:0005509">
    <property type="term" value="F:calcium ion binding"/>
    <property type="evidence" value="ECO:0007669"/>
    <property type="project" value="InterPro"/>
</dbReference>
<evidence type="ECO:0000256" key="8">
    <source>
        <dbReference type="ARBA" id="ARBA00022852"/>
    </source>
</evidence>
<evidence type="ECO:0000313" key="19">
    <source>
        <dbReference type="Proteomes" id="UP000226080"/>
    </source>
</evidence>
<dbReference type="Pfam" id="PF02382">
    <property type="entry name" value="RTX"/>
    <property type="match status" value="1"/>
</dbReference>